<dbReference type="AlphaFoldDB" id="A0A0U1PXA3"/>
<evidence type="ECO:0000313" key="1">
    <source>
        <dbReference type="EMBL" id="KKW67086.1"/>
    </source>
</evidence>
<dbReference type="Proteomes" id="UP000050580">
    <property type="component" value="Unassembled WGS sequence"/>
</dbReference>
<dbReference type="RefSeq" id="WP_046742490.1">
    <property type="nucleotide sequence ID" value="NZ_LBNQ01000037.1"/>
</dbReference>
<protein>
    <submittedName>
        <fullName evidence="1">Uncharacterized protein</fullName>
    </submittedName>
</protein>
<accession>A0A0U1PXA3</accession>
<sequence length="107" mass="12223">MGKKSLANPHAHIGGRLAGKNDLLRILKRIVGRPTMKRSEMWMLVQQQYQQGWVGVEKNAWLPGQSHWLAKTTLMETPRELRSPHDEKVLRVLLPLHVQGSLLTLSE</sequence>
<gene>
    <name evidence="1" type="ORF">AAV94_12185</name>
</gene>
<proteinExistence type="predicted"/>
<organism evidence="1 2">
    <name type="scientific">Lampropedia cohaerens</name>
    <dbReference type="NCBI Taxonomy" id="1610491"/>
    <lineage>
        <taxon>Bacteria</taxon>
        <taxon>Pseudomonadati</taxon>
        <taxon>Pseudomonadota</taxon>
        <taxon>Betaproteobacteria</taxon>
        <taxon>Burkholderiales</taxon>
        <taxon>Comamonadaceae</taxon>
        <taxon>Lampropedia</taxon>
    </lineage>
</organism>
<name>A0A0U1PXA3_9BURK</name>
<dbReference type="EMBL" id="LBNQ01000037">
    <property type="protein sequence ID" value="KKW67086.1"/>
    <property type="molecule type" value="Genomic_DNA"/>
</dbReference>
<keyword evidence="2" id="KW-1185">Reference proteome</keyword>
<comment type="caution">
    <text evidence="1">The sequence shown here is derived from an EMBL/GenBank/DDBJ whole genome shotgun (WGS) entry which is preliminary data.</text>
</comment>
<evidence type="ECO:0000313" key="2">
    <source>
        <dbReference type="Proteomes" id="UP000050580"/>
    </source>
</evidence>
<reference evidence="1 2" key="1">
    <citation type="submission" date="2015-05" db="EMBL/GenBank/DDBJ databases">
        <title>Draft genome sequence of Lampropedia sp. CT6, isolated from the microbial mat of a hot water spring, located at Manikaran, India.</title>
        <authorList>
            <person name="Tripathi C."/>
            <person name="Rani P."/>
            <person name="Mahato N.K."/>
            <person name="Lal R."/>
        </authorList>
    </citation>
    <scope>NUCLEOTIDE SEQUENCE [LARGE SCALE GENOMIC DNA]</scope>
    <source>
        <strain evidence="1 2">CT6</strain>
    </source>
</reference>